<reference evidence="1" key="1">
    <citation type="submission" date="2021-03" db="EMBL/GenBank/DDBJ databases">
        <authorList>
            <consortium name="DOE Joint Genome Institute"/>
            <person name="Ahrendt S."/>
            <person name="Looney B.P."/>
            <person name="Miyauchi S."/>
            <person name="Morin E."/>
            <person name="Drula E."/>
            <person name="Courty P.E."/>
            <person name="Chicoki N."/>
            <person name="Fauchery L."/>
            <person name="Kohler A."/>
            <person name="Kuo A."/>
            <person name="Labutti K."/>
            <person name="Pangilinan J."/>
            <person name="Lipzen A."/>
            <person name="Riley R."/>
            <person name="Andreopoulos W."/>
            <person name="He G."/>
            <person name="Johnson J."/>
            <person name="Barry K.W."/>
            <person name="Grigoriev I.V."/>
            <person name="Nagy L."/>
            <person name="Hibbett D."/>
            <person name="Henrissat B."/>
            <person name="Matheny P.B."/>
            <person name="Labbe J."/>
            <person name="Martin F."/>
        </authorList>
    </citation>
    <scope>NUCLEOTIDE SEQUENCE</scope>
    <source>
        <strain evidence="1">HHB10654</strain>
    </source>
</reference>
<reference evidence="1" key="2">
    <citation type="journal article" date="2022" name="New Phytol.">
        <title>Evolutionary transition to the ectomycorrhizal habit in the genomes of a hyperdiverse lineage of mushroom-forming fungi.</title>
        <authorList>
            <person name="Looney B."/>
            <person name="Miyauchi S."/>
            <person name="Morin E."/>
            <person name="Drula E."/>
            <person name="Courty P.E."/>
            <person name="Kohler A."/>
            <person name="Kuo A."/>
            <person name="LaButti K."/>
            <person name="Pangilinan J."/>
            <person name="Lipzen A."/>
            <person name="Riley R."/>
            <person name="Andreopoulos W."/>
            <person name="He G."/>
            <person name="Johnson J."/>
            <person name="Nolan M."/>
            <person name="Tritt A."/>
            <person name="Barry K.W."/>
            <person name="Grigoriev I.V."/>
            <person name="Nagy L.G."/>
            <person name="Hibbett D."/>
            <person name="Henrissat B."/>
            <person name="Matheny P.B."/>
            <person name="Labbe J."/>
            <person name="Martin F.M."/>
        </authorList>
    </citation>
    <scope>NUCLEOTIDE SEQUENCE</scope>
    <source>
        <strain evidence="1">HHB10654</strain>
    </source>
</reference>
<evidence type="ECO:0000313" key="2">
    <source>
        <dbReference type="Proteomes" id="UP000814140"/>
    </source>
</evidence>
<sequence>MSQPQNTTLPSLTALYATLNYMAARDAALHAAEQMEAVGEKKTFVWFEEVAKEETVEVLEAVNEGTATAADPFVHFKIVEKKVITMETRGTPYCNYDYVHEPASASSGFGTRETYVYLSAIANHLAKNTGTLRRHGFWVRKEVLGRQRSDWPDAKLARHM</sequence>
<proteinExistence type="predicted"/>
<protein>
    <submittedName>
        <fullName evidence="1">Uncharacterized protein</fullName>
    </submittedName>
</protein>
<dbReference type="Proteomes" id="UP000814140">
    <property type="component" value="Unassembled WGS sequence"/>
</dbReference>
<name>A0ACB8STU1_9AGAM</name>
<keyword evidence="2" id="KW-1185">Reference proteome</keyword>
<gene>
    <name evidence="1" type="ORF">BV25DRAFT_1901373</name>
</gene>
<organism evidence="1 2">
    <name type="scientific">Artomyces pyxidatus</name>
    <dbReference type="NCBI Taxonomy" id="48021"/>
    <lineage>
        <taxon>Eukaryota</taxon>
        <taxon>Fungi</taxon>
        <taxon>Dikarya</taxon>
        <taxon>Basidiomycota</taxon>
        <taxon>Agaricomycotina</taxon>
        <taxon>Agaricomycetes</taxon>
        <taxon>Russulales</taxon>
        <taxon>Auriscalpiaceae</taxon>
        <taxon>Artomyces</taxon>
    </lineage>
</organism>
<evidence type="ECO:0000313" key="1">
    <source>
        <dbReference type="EMBL" id="KAI0059789.1"/>
    </source>
</evidence>
<dbReference type="EMBL" id="MU277223">
    <property type="protein sequence ID" value="KAI0059789.1"/>
    <property type="molecule type" value="Genomic_DNA"/>
</dbReference>
<accession>A0ACB8STU1</accession>
<comment type="caution">
    <text evidence="1">The sequence shown here is derived from an EMBL/GenBank/DDBJ whole genome shotgun (WGS) entry which is preliminary data.</text>
</comment>